<dbReference type="PRINTS" id="PR00385">
    <property type="entry name" value="P450"/>
</dbReference>
<dbReference type="EMBL" id="JAOPGA020000966">
    <property type="protein sequence ID" value="KAL0483493.1"/>
    <property type="molecule type" value="Genomic_DNA"/>
</dbReference>
<evidence type="ECO:0000256" key="4">
    <source>
        <dbReference type="ARBA" id="ARBA00023002"/>
    </source>
</evidence>
<dbReference type="PANTHER" id="PTHR24291:SF50">
    <property type="entry name" value="BIFUNCTIONAL ALBAFLAVENONE MONOOXYGENASE_TERPENE SYNTHASE"/>
    <property type="match status" value="1"/>
</dbReference>
<evidence type="ECO:0000256" key="8">
    <source>
        <dbReference type="RuleBase" id="RU000461"/>
    </source>
</evidence>
<evidence type="ECO:0000313" key="10">
    <source>
        <dbReference type="Proteomes" id="UP001431209"/>
    </source>
</evidence>
<dbReference type="Proteomes" id="UP001431209">
    <property type="component" value="Unassembled WGS sequence"/>
</dbReference>
<dbReference type="InterPro" id="IPR002401">
    <property type="entry name" value="Cyt_P450_E_grp-I"/>
</dbReference>
<dbReference type="GO" id="GO:0004497">
    <property type="term" value="F:monooxygenase activity"/>
    <property type="evidence" value="ECO:0007669"/>
    <property type="project" value="UniProtKB-KW"/>
</dbReference>
<dbReference type="InterPro" id="IPR017972">
    <property type="entry name" value="Cyt_P450_CS"/>
</dbReference>
<dbReference type="GO" id="GO:0016705">
    <property type="term" value="F:oxidoreductase activity, acting on paired donors, with incorporation or reduction of molecular oxygen"/>
    <property type="evidence" value="ECO:0007669"/>
    <property type="project" value="InterPro"/>
</dbReference>
<dbReference type="PANTHER" id="PTHR24291">
    <property type="entry name" value="CYTOCHROME P450 FAMILY 4"/>
    <property type="match status" value="1"/>
</dbReference>
<sequence length="514" mass="59524">MVENMMVTLLVVPMLIFAIIKLLEYRSRTYVIDTRTGKPINNYVGFFASFERFFSKKHGSEKTLKRAKQFDFEPYLTTFMFGKNLVISQPELAKKVLLNWRKFEKLKILLTPDMTQLVGHNNLVFSNGEHWTNQRQVINPAFVNVDRFAQHFQTTSKDCIDAISSMLDVSQEIKVVPLMTALTLDVLGSTTFGYEFNYLKEIMLSEHQKGISESARTIESYDYVMNNMISFMKVLLQKKYHTFAPQETKRFQDNLKRFEGLIYSVIDRCRQRLASNTPADDYTQTLLDMMVCANDSEEVKLDDSTLRDNAIIMFIAGHDTTSNSLTYAMYSMCKYPDTQEKLYNEIIEKIGANKVPTVEQIHQLEYLNMFLKENLRLNAPVHLPPPRILSEDTELGHLKLKKGLMVNINIFAIHRNPHVWGQDAEMFRPERFLPEESKGRHNSAWIPFSGGPRTCIGNRFSLLEQKIFLVNLLQSFELSLPSPDCECKPQSFLLYAAPKDFKLNFKKRNQKSSP</sequence>
<dbReference type="Gene3D" id="1.10.630.10">
    <property type="entry name" value="Cytochrome P450"/>
    <property type="match status" value="1"/>
</dbReference>
<dbReference type="InterPro" id="IPR001128">
    <property type="entry name" value="Cyt_P450"/>
</dbReference>
<proteinExistence type="inferred from homology"/>
<gene>
    <name evidence="9" type="ORF">AKO1_014506</name>
</gene>
<dbReference type="AlphaFoldDB" id="A0AAW2Z2J3"/>
<reference evidence="9 10" key="1">
    <citation type="submission" date="2024-03" db="EMBL/GenBank/DDBJ databases">
        <title>The Acrasis kona genome and developmental transcriptomes reveal deep origins of eukaryotic multicellular pathways.</title>
        <authorList>
            <person name="Sheikh S."/>
            <person name="Fu C.-J."/>
            <person name="Brown M.W."/>
            <person name="Baldauf S.L."/>
        </authorList>
    </citation>
    <scope>NUCLEOTIDE SEQUENCE [LARGE SCALE GENOMIC DNA]</scope>
    <source>
        <strain evidence="9 10">ATCC MYA-3509</strain>
    </source>
</reference>
<evidence type="ECO:0000256" key="3">
    <source>
        <dbReference type="ARBA" id="ARBA00022723"/>
    </source>
</evidence>
<evidence type="ECO:0000256" key="1">
    <source>
        <dbReference type="ARBA" id="ARBA00010617"/>
    </source>
</evidence>
<organism evidence="9 10">
    <name type="scientific">Acrasis kona</name>
    <dbReference type="NCBI Taxonomy" id="1008807"/>
    <lineage>
        <taxon>Eukaryota</taxon>
        <taxon>Discoba</taxon>
        <taxon>Heterolobosea</taxon>
        <taxon>Tetramitia</taxon>
        <taxon>Eutetramitia</taxon>
        <taxon>Acrasidae</taxon>
        <taxon>Acrasis</taxon>
    </lineage>
</organism>
<keyword evidence="3 7" id="KW-0479">Metal-binding</keyword>
<evidence type="ECO:0000256" key="6">
    <source>
        <dbReference type="ARBA" id="ARBA00023033"/>
    </source>
</evidence>
<dbReference type="GO" id="GO:0005506">
    <property type="term" value="F:iron ion binding"/>
    <property type="evidence" value="ECO:0007669"/>
    <property type="project" value="InterPro"/>
</dbReference>
<dbReference type="SUPFAM" id="SSF48264">
    <property type="entry name" value="Cytochrome P450"/>
    <property type="match status" value="1"/>
</dbReference>
<protein>
    <submittedName>
        <fullName evidence="9">Cytochrome P450</fullName>
    </submittedName>
</protein>
<comment type="cofactor">
    <cofactor evidence="7">
        <name>heme</name>
        <dbReference type="ChEBI" id="CHEBI:30413"/>
    </cofactor>
</comment>
<dbReference type="PRINTS" id="PR00463">
    <property type="entry name" value="EP450I"/>
</dbReference>
<evidence type="ECO:0000313" key="9">
    <source>
        <dbReference type="EMBL" id="KAL0483493.1"/>
    </source>
</evidence>
<evidence type="ECO:0000256" key="7">
    <source>
        <dbReference type="PIRSR" id="PIRSR602401-1"/>
    </source>
</evidence>
<keyword evidence="4 8" id="KW-0560">Oxidoreductase</keyword>
<name>A0AAW2Z2J3_9EUKA</name>
<keyword evidence="2 7" id="KW-0349">Heme</keyword>
<feature type="binding site" description="axial binding residue" evidence="7">
    <location>
        <position position="455"/>
    </location>
    <ligand>
        <name>heme</name>
        <dbReference type="ChEBI" id="CHEBI:30413"/>
    </ligand>
    <ligandPart>
        <name>Fe</name>
        <dbReference type="ChEBI" id="CHEBI:18248"/>
    </ligandPart>
</feature>
<keyword evidence="10" id="KW-1185">Reference proteome</keyword>
<evidence type="ECO:0000256" key="2">
    <source>
        <dbReference type="ARBA" id="ARBA00022617"/>
    </source>
</evidence>
<accession>A0AAW2Z2J3</accession>
<dbReference type="InterPro" id="IPR050196">
    <property type="entry name" value="Cytochrome_P450_Monoox"/>
</dbReference>
<evidence type="ECO:0000256" key="5">
    <source>
        <dbReference type="ARBA" id="ARBA00023004"/>
    </source>
</evidence>
<dbReference type="InterPro" id="IPR036396">
    <property type="entry name" value="Cyt_P450_sf"/>
</dbReference>
<keyword evidence="6 8" id="KW-0503">Monooxygenase</keyword>
<dbReference type="Pfam" id="PF00067">
    <property type="entry name" value="p450"/>
    <property type="match status" value="1"/>
</dbReference>
<keyword evidence="5 7" id="KW-0408">Iron</keyword>
<comment type="similarity">
    <text evidence="1 8">Belongs to the cytochrome P450 family.</text>
</comment>
<dbReference type="GO" id="GO:0020037">
    <property type="term" value="F:heme binding"/>
    <property type="evidence" value="ECO:0007669"/>
    <property type="project" value="InterPro"/>
</dbReference>
<dbReference type="PROSITE" id="PS00086">
    <property type="entry name" value="CYTOCHROME_P450"/>
    <property type="match status" value="1"/>
</dbReference>
<comment type="caution">
    <text evidence="9">The sequence shown here is derived from an EMBL/GenBank/DDBJ whole genome shotgun (WGS) entry which is preliminary data.</text>
</comment>